<proteinExistence type="predicted"/>
<evidence type="ECO:0000313" key="2">
    <source>
        <dbReference type="Proteomes" id="UP000314294"/>
    </source>
</evidence>
<name>A0A4Z2FKX5_9TELE</name>
<keyword evidence="2" id="KW-1185">Reference proteome</keyword>
<comment type="caution">
    <text evidence="1">The sequence shown here is derived from an EMBL/GenBank/DDBJ whole genome shotgun (WGS) entry which is preliminary data.</text>
</comment>
<accession>A0A4Z2FKX5</accession>
<dbReference type="OrthoDB" id="8947651at2759"/>
<organism evidence="1 2">
    <name type="scientific">Liparis tanakae</name>
    <name type="common">Tanaka's snailfish</name>
    <dbReference type="NCBI Taxonomy" id="230148"/>
    <lineage>
        <taxon>Eukaryota</taxon>
        <taxon>Metazoa</taxon>
        <taxon>Chordata</taxon>
        <taxon>Craniata</taxon>
        <taxon>Vertebrata</taxon>
        <taxon>Euteleostomi</taxon>
        <taxon>Actinopterygii</taxon>
        <taxon>Neopterygii</taxon>
        <taxon>Teleostei</taxon>
        <taxon>Neoteleostei</taxon>
        <taxon>Acanthomorphata</taxon>
        <taxon>Eupercaria</taxon>
        <taxon>Perciformes</taxon>
        <taxon>Cottioidei</taxon>
        <taxon>Cottales</taxon>
        <taxon>Liparidae</taxon>
        <taxon>Liparis</taxon>
    </lineage>
</organism>
<sequence>MSKDNYLLKPPGAVDMGEADETEEKKIKGAAFHHNNTTKITKCIGVEHNITPDIERDIAYDIGPDIAYDIECDIAYDIELDIAFDIERDIAYDIGRDIAYDIVYDIGQDIGRNIAYDIGHDIGPILQADSKCPLATTLDSQPTLGRSDANG</sequence>
<gene>
    <name evidence="1" type="ORF">EYF80_048020</name>
</gene>
<protein>
    <submittedName>
        <fullName evidence="1">Uncharacterized protein</fullName>
    </submittedName>
</protein>
<evidence type="ECO:0000313" key="1">
    <source>
        <dbReference type="EMBL" id="TNN41809.1"/>
    </source>
</evidence>
<dbReference type="EMBL" id="SRLO01001079">
    <property type="protein sequence ID" value="TNN41809.1"/>
    <property type="molecule type" value="Genomic_DNA"/>
</dbReference>
<reference evidence="1 2" key="1">
    <citation type="submission" date="2019-03" db="EMBL/GenBank/DDBJ databases">
        <title>First draft genome of Liparis tanakae, snailfish: a comprehensive survey of snailfish specific genes.</title>
        <authorList>
            <person name="Kim W."/>
            <person name="Song I."/>
            <person name="Jeong J.-H."/>
            <person name="Kim D."/>
            <person name="Kim S."/>
            <person name="Ryu S."/>
            <person name="Song J.Y."/>
            <person name="Lee S.K."/>
        </authorList>
    </citation>
    <scope>NUCLEOTIDE SEQUENCE [LARGE SCALE GENOMIC DNA]</scope>
    <source>
        <tissue evidence="1">Muscle</tissue>
    </source>
</reference>
<dbReference type="Proteomes" id="UP000314294">
    <property type="component" value="Unassembled WGS sequence"/>
</dbReference>
<dbReference type="AlphaFoldDB" id="A0A4Z2FKX5"/>